<dbReference type="SMART" id="SM00331">
    <property type="entry name" value="PP2C_SIG"/>
    <property type="match status" value="1"/>
</dbReference>
<dbReference type="InterPro" id="IPR036457">
    <property type="entry name" value="PPM-type-like_dom_sf"/>
</dbReference>
<sequence>MRTNELQHQFEKYLESIEHSSDEVKAAETIQKMLLDDEIPACSELSCLGLSIPAYRLSGDYYDFIYDERNGRYWILIGDVMGKGIPASLLMVMVRSTVRILTNFSRTPSELVWQLNNSLQKDMTRLHAFSTLFCGVFHVGSGEFTYTSAGHPNPILMRANEERSIKLEAKGTVIGLLKNRQYRDFTVPFSTGDVLVLCTDGVLEAMDTNKNQYGYHNLKQAIEEKKGQSLLELIQHITDDVRCFSRSYRRDDVTIVAVRRM</sequence>
<dbReference type="Pfam" id="PF07228">
    <property type="entry name" value="SpoIIE"/>
    <property type="match status" value="1"/>
</dbReference>
<evidence type="ECO:0000259" key="2">
    <source>
        <dbReference type="SMART" id="SM00331"/>
    </source>
</evidence>
<dbReference type="RefSeq" id="WP_377944506.1">
    <property type="nucleotide sequence ID" value="NZ_JBHUCX010000073.1"/>
</dbReference>
<proteinExistence type="predicted"/>
<dbReference type="Gene3D" id="3.60.40.10">
    <property type="entry name" value="PPM-type phosphatase domain"/>
    <property type="match status" value="1"/>
</dbReference>
<evidence type="ECO:0000256" key="1">
    <source>
        <dbReference type="ARBA" id="ARBA00022801"/>
    </source>
</evidence>
<dbReference type="PANTHER" id="PTHR43156:SF2">
    <property type="entry name" value="STAGE II SPORULATION PROTEIN E"/>
    <property type="match status" value="1"/>
</dbReference>
<dbReference type="EMBL" id="JBHUCX010000073">
    <property type="protein sequence ID" value="MFD1676600.1"/>
    <property type="molecule type" value="Genomic_DNA"/>
</dbReference>
<evidence type="ECO:0000313" key="3">
    <source>
        <dbReference type="EMBL" id="MFD1676600.1"/>
    </source>
</evidence>
<comment type="caution">
    <text evidence="3">The sequence shown here is derived from an EMBL/GenBank/DDBJ whole genome shotgun (WGS) entry which is preliminary data.</text>
</comment>
<dbReference type="EC" id="3.1.3.16" evidence="3"/>
<keyword evidence="1 3" id="KW-0378">Hydrolase</keyword>
<dbReference type="PANTHER" id="PTHR43156">
    <property type="entry name" value="STAGE II SPORULATION PROTEIN E-RELATED"/>
    <property type="match status" value="1"/>
</dbReference>
<protein>
    <submittedName>
        <fullName evidence="3">PP2C family protein-serine/threonine phosphatase</fullName>
        <ecNumber evidence="3">3.1.3.16</ecNumber>
    </submittedName>
</protein>
<dbReference type="Proteomes" id="UP001597079">
    <property type="component" value="Unassembled WGS sequence"/>
</dbReference>
<organism evidence="3 4">
    <name type="scientific">Alicyclobacillus fodiniaquatilis</name>
    <dbReference type="NCBI Taxonomy" id="1661150"/>
    <lineage>
        <taxon>Bacteria</taxon>
        <taxon>Bacillati</taxon>
        <taxon>Bacillota</taxon>
        <taxon>Bacilli</taxon>
        <taxon>Bacillales</taxon>
        <taxon>Alicyclobacillaceae</taxon>
        <taxon>Alicyclobacillus</taxon>
    </lineage>
</organism>
<evidence type="ECO:0000313" key="4">
    <source>
        <dbReference type="Proteomes" id="UP001597079"/>
    </source>
</evidence>
<name>A0ABW4JNA0_9BACL</name>
<keyword evidence="4" id="KW-1185">Reference proteome</keyword>
<dbReference type="InterPro" id="IPR052016">
    <property type="entry name" value="Bact_Sigma-Reg"/>
</dbReference>
<accession>A0ABW4JNA0</accession>
<gene>
    <name evidence="3" type="ORF">ACFSB2_18060</name>
</gene>
<reference evidence="4" key="1">
    <citation type="journal article" date="2019" name="Int. J. Syst. Evol. Microbiol.">
        <title>The Global Catalogue of Microorganisms (GCM) 10K type strain sequencing project: providing services to taxonomists for standard genome sequencing and annotation.</title>
        <authorList>
            <consortium name="The Broad Institute Genomics Platform"/>
            <consortium name="The Broad Institute Genome Sequencing Center for Infectious Disease"/>
            <person name="Wu L."/>
            <person name="Ma J."/>
        </authorList>
    </citation>
    <scope>NUCLEOTIDE SEQUENCE [LARGE SCALE GENOMIC DNA]</scope>
    <source>
        <strain evidence="4">CGMCC 1.12286</strain>
    </source>
</reference>
<dbReference type="SUPFAM" id="SSF81606">
    <property type="entry name" value="PP2C-like"/>
    <property type="match status" value="1"/>
</dbReference>
<dbReference type="GO" id="GO:0004722">
    <property type="term" value="F:protein serine/threonine phosphatase activity"/>
    <property type="evidence" value="ECO:0007669"/>
    <property type="project" value="UniProtKB-EC"/>
</dbReference>
<feature type="domain" description="PPM-type phosphatase" evidence="2">
    <location>
        <begin position="34"/>
        <end position="260"/>
    </location>
</feature>
<dbReference type="InterPro" id="IPR001932">
    <property type="entry name" value="PPM-type_phosphatase-like_dom"/>
</dbReference>